<evidence type="ECO:0000313" key="1">
    <source>
        <dbReference type="EMBL" id="KAI3690801.1"/>
    </source>
</evidence>
<proteinExistence type="predicted"/>
<reference evidence="2" key="1">
    <citation type="journal article" date="2022" name="Mol. Ecol. Resour.">
        <title>The genomes of chicory, endive, great burdock and yacon provide insights into Asteraceae palaeo-polyploidization history and plant inulin production.</title>
        <authorList>
            <person name="Fan W."/>
            <person name="Wang S."/>
            <person name="Wang H."/>
            <person name="Wang A."/>
            <person name="Jiang F."/>
            <person name="Liu H."/>
            <person name="Zhao H."/>
            <person name="Xu D."/>
            <person name="Zhang Y."/>
        </authorList>
    </citation>
    <scope>NUCLEOTIDE SEQUENCE [LARGE SCALE GENOMIC DNA]</scope>
    <source>
        <strain evidence="2">cv. Punajuju</strain>
    </source>
</reference>
<dbReference type="EMBL" id="CM042017">
    <property type="protein sequence ID" value="KAI3690801.1"/>
    <property type="molecule type" value="Genomic_DNA"/>
</dbReference>
<gene>
    <name evidence="1" type="ORF">L2E82_49009</name>
</gene>
<dbReference type="Proteomes" id="UP001055811">
    <property type="component" value="Linkage Group LG09"/>
</dbReference>
<keyword evidence="2" id="KW-1185">Reference proteome</keyword>
<comment type="caution">
    <text evidence="1">The sequence shown here is derived from an EMBL/GenBank/DDBJ whole genome shotgun (WGS) entry which is preliminary data.</text>
</comment>
<organism evidence="1 2">
    <name type="scientific">Cichorium intybus</name>
    <name type="common">Chicory</name>
    <dbReference type="NCBI Taxonomy" id="13427"/>
    <lineage>
        <taxon>Eukaryota</taxon>
        <taxon>Viridiplantae</taxon>
        <taxon>Streptophyta</taxon>
        <taxon>Embryophyta</taxon>
        <taxon>Tracheophyta</taxon>
        <taxon>Spermatophyta</taxon>
        <taxon>Magnoliopsida</taxon>
        <taxon>eudicotyledons</taxon>
        <taxon>Gunneridae</taxon>
        <taxon>Pentapetalae</taxon>
        <taxon>asterids</taxon>
        <taxon>campanulids</taxon>
        <taxon>Asterales</taxon>
        <taxon>Asteraceae</taxon>
        <taxon>Cichorioideae</taxon>
        <taxon>Cichorieae</taxon>
        <taxon>Cichoriinae</taxon>
        <taxon>Cichorium</taxon>
    </lineage>
</organism>
<name>A0ACB8YZD5_CICIN</name>
<sequence>MFTPFPGHLDLPNVFYEGFLLDEEARDKDDRVKRSNGSFRLDKCEDHFVDLNLRGHEVVQCPYAVAHQPFDEIQNSAGMYFLGFPVYRLDPTYNLMGSIKDPDAAFFKKKLDGFQPCDNFFKSMSYTIEVGCTKAFVEEKESLRTVEAQILSKRLELSKFESDYKQVLAQFTEMTGRYAQKMQAPCQ</sequence>
<evidence type="ECO:0000313" key="2">
    <source>
        <dbReference type="Proteomes" id="UP001055811"/>
    </source>
</evidence>
<accession>A0ACB8YZD5</accession>
<protein>
    <submittedName>
        <fullName evidence="1">Uncharacterized protein</fullName>
    </submittedName>
</protein>
<reference evidence="1 2" key="2">
    <citation type="journal article" date="2022" name="Mol. Ecol. Resour.">
        <title>The genomes of chicory, endive, great burdock and yacon provide insights into Asteraceae paleo-polyploidization history and plant inulin production.</title>
        <authorList>
            <person name="Fan W."/>
            <person name="Wang S."/>
            <person name="Wang H."/>
            <person name="Wang A."/>
            <person name="Jiang F."/>
            <person name="Liu H."/>
            <person name="Zhao H."/>
            <person name="Xu D."/>
            <person name="Zhang Y."/>
        </authorList>
    </citation>
    <scope>NUCLEOTIDE SEQUENCE [LARGE SCALE GENOMIC DNA]</scope>
    <source>
        <strain evidence="2">cv. Punajuju</strain>
        <tissue evidence="1">Leaves</tissue>
    </source>
</reference>